<keyword evidence="9 11" id="KW-0482">Metalloprotease</keyword>
<evidence type="ECO:0000259" key="14">
    <source>
        <dbReference type="Pfam" id="PF01435"/>
    </source>
</evidence>
<keyword evidence="5" id="KW-0479">Metal-binding</keyword>
<dbReference type="PANTHER" id="PTHR43221">
    <property type="entry name" value="PROTEASE HTPX"/>
    <property type="match status" value="1"/>
</dbReference>
<evidence type="ECO:0000256" key="3">
    <source>
        <dbReference type="ARBA" id="ARBA00022670"/>
    </source>
</evidence>
<evidence type="ECO:0000256" key="5">
    <source>
        <dbReference type="ARBA" id="ARBA00022723"/>
    </source>
</evidence>
<gene>
    <name evidence="15" type="ORF">ABT188_14690</name>
</gene>
<evidence type="ECO:0000313" key="16">
    <source>
        <dbReference type="Proteomes" id="UP001496720"/>
    </source>
</evidence>
<evidence type="ECO:0000256" key="4">
    <source>
        <dbReference type="ARBA" id="ARBA00022692"/>
    </source>
</evidence>
<keyword evidence="2" id="KW-1003">Cell membrane</keyword>
<feature type="region of interest" description="Disordered" evidence="12">
    <location>
        <begin position="1"/>
        <end position="27"/>
    </location>
</feature>
<keyword evidence="6 11" id="KW-0378">Hydrolase</keyword>
<sequence>MPISSEHGNPAEPEPPPPHDEGLPPRPGRIVIAARQRGADGTALGHLALHLPHACASLAVVCGAAHLLDRLGGPPWWIICGTWVLSGGLVFHRPCERILARRLFGLRHPTPDEDRVLRPVWREVTARAGVNSAAYHLWVEDSDGVNAMAAAGHIIGVTRHSLRHLPAAQLAGVLAHELGHHTRGHSWTSLLTFWYALPGRLTWRLLRVLASRVDRIPVGIAAVLIGLVGAATVALATATYGLVLLPFLTPYLAAAVSRRAELRADEHAAHLGFASQLITVLHEEHEREEAARARAAALDLPAKDEGVVARLLDSHPDVHTRLHHLRAHSKSGR</sequence>
<evidence type="ECO:0000256" key="1">
    <source>
        <dbReference type="ARBA" id="ARBA00004651"/>
    </source>
</evidence>
<dbReference type="Gene3D" id="3.30.2010.10">
    <property type="entry name" value="Metalloproteases ('zincins'), catalytic domain"/>
    <property type="match status" value="1"/>
</dbReference>
<comment type="subcellular location">
    <subcellularLocation>
        <location evidence="1">Cell membrane</location>
        <topology evidence="1">Multi-pass membrane protein</topology>
    </subcellularLocation>
</comment>
<feature type="transmembrane region" description="Helical" evidence="13">
    <location>
        <begin position="216"/>
        <end position="234"/>
    </location>
</feature>
<keyword evidence="8 13" id="KW-1133">Transmembrane helix</keyword>
<evidence type="ECO:0000256" key="8">
    <source>
        <dbReference type="ARBA" id="ARBA00022989"/>
    </source>
</evidence>
<accession>A0ABV1SVP9</accession>
<keyword evidence="16" id="KW-1185">Reference proteome</keyword>
<feature type="transmembrane region" description="Helical" evidence="13">
    <location>
        <begin position="74"/>
        <end position="92"/>
    </location>
</feature>
<evidence type="ECO:0000256" key="13">
    <source>
        <dbReference type="SAM" id="Phobius"/>
    </source>
</evidence>
<keyword evidence="4 13" id="KW-0812">Transmembrane</keyword>
<comment type="cofactor">
    <cofactor evidence="11">
        <name>Zn(2+)</name>
        <dbReference type="ChEBI" id="CHEBI:29105"/>
    </cofactor>
    <text evidence="11">Binds 1 zinc ion per subunit.</text>
</comment>
<feature type="domain" description="Peptidase M48" evidence="14">
    <location>
        <begin position="113"/>
        <end position="327"/>
    </location>
</feature>
<dbReference type="PANTHER" id="PTHR43221:SF1">
    <property type="entry name" value="PROTEASE HTPX"/>
    <property type="match status" value="1"/>
</dbReference>
<dbReference type="Pfam" id="PF01435">
    <property type="entry name" value="Peptidase_M48"/>
    <property type="match status" value="1"/>
</dbReference>
<keyword evidence="10 13" id="KW-0472">Membrane</keyword>
<keyword evidence="3 11" id="KW-0645">Protease</keyword>
<evidence type="ECO:0000256" key="7">
    <source>
        <dbReference type="ARBA" id="ARBA00022833"/>
    </source>
</evidence>
<evidence type="ECO:0000256" key="11">
    <source>
        <dbReference type="RuleBase" id="RU003983"/>
    </source>
</evidence>
<proteinExistence type="inferred from homology"/>
<name>A0ABV1SVP9_9ACTN</name>
<dbReference type="EMBL" id="JBEOZY010000011">
    <property type="protein sequence ID" value="MER6165803.1"/>
    <property type="molecule type" value="Genomic_DNA"/>
</dbReference>
<organism evidence="15 16">
    <name type="scientific">Streptomyces violaceorubidus</name>
    <dbReference type="NCBI Taxonomy" id="284042"/>
    <lineage>
        <taxon>Bacteria</taxon>
        <taxon>Bacillati</taxon>
        <taxon>Actinomycetota</taxon>
        <taxon>Actinomycetes</taxon>
        <taxon>Kitasatosporales</taxon>
        <taxon>Streptomycetaceae</taxon>
        <taxon>Streptomyces</taxon>
    </lineage>
</organism>
<comment type="caution">
    <text evidence="15">The sequence shown here is derived from an EMBL/GenBank/DDBJ whole genome shotgun (WGS) entry which is preliminary data.</text>
</comment>
<dbReference type="EC" id="3.4.24.-" evidence="15"/>
<evidence type="ECO:0000256" key="12">
    <source>
        <dbReference type="SAM" id="MobiDB-lite"/>
    </source>
</evidence>
<dbReference type="GO" id="GO:0008237">
    <property type="term" value="F:metallopeptidase activity"/>
    <property type="evidence" value="ECO:0007669"/>
    <property type="project" value="UniProtKB-KW"/>
</dbReference>
<comment type="similarity">
    <text evidence="11">Belongs to the peptidase M48 family.</text>
</comment>
<evidence type="ECO:0000313" key="15">
    <source>
        <dbReference type="EMBL" id="MER6165803.1"/>
    </source>
</evidence>
<evidence type="ECO:0000256" key="9">
    <source>
        <dbReference type="ARBA" id="ARBA00023049"/>
    </source>
</evidence>
<dbReference type="InterPro" id="IPR001915">
    <property type="entry name" value="Peptidase_M48"/>
</dbReference>
<protein>
    <submittedName>
        <fullName evidence="15">M48 family metalloprotease</fullName>
        <ecNumber evidence="15">3.4.24.-</ecNumber>
    </submittedName>
</protein>
<keyword evidence="7 11" id="KW-0862">Zinc</keyword>
<dbReference type="RefSeq" id="WP_352147536.1">
    <property type="nucleotide sequence ID" value="NZ_JBEOZY010000011.1"/>
</dbReference>
<evidence type="ECO:0000256" key="2">
    <source>
        <dbReference type="ARBA" id="ARBA00022475"/>
    </source>
</evidence>
<evidence type="ECO:0000256" key="10">
    <source>
        <dbReference type="ARBA" id="ARBA00023136"/>
    </source>
</evidence>
<dbReference type="Proteomes" id="UP001496720">
    <property type="component" value="Unassembled WGS sequence"/>
</dbReference>
<evidence type="ECO:0000256" key="6">
    <source>
        <dbReference type="ARBA" id="ARBA00022801"/>
    </source>
</evidence>
<dbReference type="InterPro" id="IPR050083">
    <property type="entry name" value="HtpX_protease"/>
</dbReference>
<reference evidence="15 16" key="1">
    <citation type="submission" date="2024-06" db="EMBL/GenBank/DDBJ databases">
        <title>The Natural Products Discovery Center: Release of the First 8490 Sequenced Strains for Exploring Actinobacteria Biosynthetic Diversity.</title>
        <authorList>
            <person name="Kalkreuter E."/>
            <person name="Kautsar S.A."/>
            <person name="Yang D."/>
            <person name="Bader C.D."/>
            <person name="Teijaro C.N."/>
            <person name="Fluegel L."/>
            <person name="Davis C.M."/>
            <person name="Simpson J.R."/>
            <person name="Lauterbach L."/>
            <person name="Steele A.D."/>
            <person name="Gui C."/>
            <person name="Meng S."/>
            <person name="Li G."/>
            <person name="Viehrig K."/>
            <person name="Ye F."/>
            <person name="Su P."/>
            <person name="Kiefer A.F."/>
            <person name="Nichols A."/>
            <person name="Cepeda A.J."/>
            <person name="Yan W."/>
            <person name="Fan B."/>
            <person name="Jiang Y."/>
            <person name="Adhikari A."/>
            <person name="Zheng C.-J."/>
            <person name="Schuster L."/>
            <person name="Cowan T.M."/>
            <person name="Smanski M.J."/>
            <person name="Chevrette M.G."/>
            <person name="De Carvalho L.P.S."/>
            <person name="Shen B."/>
        </authorList>
    </citation>
    <scope>NUCLEOTIDE SEQUENCE [LARGE SCALE GENOMIC DNA]</scope>
    <source>
        <strain evidence="15 16">NPDC001615</strain>
    </source>
</reference>